<proteinExistence type="predicted"/>
<evidence type="ECO:0000313" key="7">
    <source>
        <dbReference type="Proteomes" id="UP000677228"/>
    </source>
</evidence>
<comment type="subcellular location">
    <subcellularLocation>
        <location evidence="3">Cytoplasm</location>
    </subcellularLocation>
</comment>
<dbReference type="GO" id="GO:0030968">
    <property type="term" value="P:endoplasmic reticulum unfolded protein response"/>
    <property type="evidence" value="ECO:0007669"/>
    <property type="project" value="TreeGrafter"/>
</dbReference>
<dbReference type="GO" id="GO:0004843">
    <property type="term" value="F:cysteine-type deubiquitinase activity"/>
    <property type="evidence" value="ECO:0007669"/>
    <property type="project" value="UniProtKB-UniRule"/>
</dbReference>
<dbReference type="InterPro" id="IPR003323">
    <property type="entry name" value="OTU_dom"/>
</dbReference>
<dbReference type="AlphaFoldDB" id="A0A8S2EN92"/>
<dbReference type="EC" id="3.4.19.12" evidence="3"/>
<name>A0A8S2EN92_9BILA</name>
<evidence type="ECO:0000313" key="6">
    <source>
        <dbReference type="EMBL" id="CAF4065237.1"/>
    </source>
</evidence>
<reference evidence="5" key="1">
    <citation type="submission" date="2021-02" db="EMBL/GenBank/DDBJ databases">
        <authorList>
            <person name="Nowell W R."/>
        </authorList>
    </citation>
    <scope>NUCLEOTIDE SEQUENCE</scope>
</reference>
<dbReference type="SUPFAM" id="SSF54001">
    <property type="entry name" value="Cysteine proteinases"/>
    <property type="match status" value="1"/>
</dbReference>
<evidence type="ECO:0000256" key="3">
    <source>
        <dbReference type="RuleBase" id="RU367104"/>
    </source>
</evidence>
<gene>
    <name evidence="5" type="ORF">OVA965_LOCUS26606</name>
    <name evidence="6" type="ORF">TMI583_LOCUS27350</name>
</gene>
<accession>A0A8S2EN92</accession>
<dbReference type="Gene3D" id="3.90.70.80">
    <property type="match status" value="1"/>
</dbReference>
<keyword evidence="2 3" id="KW-0378">Hydrolase</keyword>
<comment type="caution">
    <text evidence="5">The sequence shown here is derived from an EMBL/GenBank/DDBJ whole genome shotgun (WGS) entry which is preliminary data.</text>
</comment>
<dbReference type="EMBL" id="CAJOBA010038692">
    <property type="protein sequence ID" value="CAF4065237.1"/>
    <property type="molecule type" value="Genomic_DNA"/>
</dbReference>
<keyword evidence="3" id="KW-0833">Ubl conjugation pathway</keyword>
<keyword evidence="3" id="KW-0645">Protease</keyword>
<dbReference type="GO" id="GO:0036503">
    <property type="term" value="P:ERAD pathway"/>
    <property type="evidence" value="ECO:0007669"/>
    <property type="project" value="TreeGrafter"/>
</dbReference>
<dbReference type="Proteomes" id="UP000677228">
    <property type="component" value="Unassembled WGS sequence"/>
</dbReference>
<comment type="catalytic activity">
    <reaction evidence="1 3">
        <text>Thiol-dependent hydrolysis of ester, thioester, amide, peptide and isopeptide bonds formed by the C-terminal Gly of ubiquitin (a 76-residue protein attached to proteins as an intracellular targeting signal).</text>
        <dbReference type="EC" id="3.4.19.12"/>
    </reaction>
</comment>
<sequence>HYEQFNNDNTCNICLTLKNNVSHVSQTTTYSATPGAACDTFRWNSFSSFCDAIRNVNKLKPPFGLKNGLYNLKENQQLRDLVALQIRDNPKLHQLLDKPANYYIKWIRQPQSWGGFIELSILSRWFRVEFVTIDMKANSSNRGGKYIYGNDKNECTDKRIYLVYTGDHYDPLYISMISQPYRQKQNDTLTKYPKEAMFSKTDTSKSLGKIDMLIDSYITSQIHSTDLKPVNITMYDDNVTDLMLML</sequence>
<dbReference type="EMBL" id="CAJNOK010017136">
    <property type="protein sequence ID" value="CAF1258290.1"/>
    <property type="molecule type" value="Genomic_DNA"/>
</dbReference>
<keyword evidence="3" id="KW-0788">Thiol protease</keyword>
<evidence type="ECO:0000259" key="4">
    <source>
        <dbReference type="Pfam" id="PF02338"/>
    </source>
</evidence>
<feature type="non-terminal residue" evidence="5">
    <location>
        <position position="1"/>
    </location>
</feature>
<dbReference type="GO" id="GO:0016579">
    <property type="term" value="P:protein deubiquitination"/>
    <property type="evidence" value="ECO:0007669"/>
    <property type="project" value="TreeGrafter"/>
</dbReference>
<dbReference type="Proteomes" id="UP000682733">
    <property type="component" value="Unassembled WGS sequence"/>
</dbReference>
<protein>
    <recommendedName>
        <fullName evidence="3">Ubiquitin thioesterase OTU</fullName>
        <ecNumber evidence="3">3.4.19.12</ecNumber>
    </recommendedName>
</protein>
<keyword evidence="3" id="KW-0963">Cytoplasm</keyword>
<dbReference type="GO" id="GO:0005829">
    <property type="term" value="C:cytosol"/>
    <property type="evidence" value="ECO:0007669"/>
    <property type="project" value="TreeGrafter"/>
</dbReference>
<dbReference type="InterPro" id="IPR038765">
    <property type="entry name" value="Papain-like_cys_pep_sf"/>
</dbReference>
<dbReference type="PANTHER" id="PTHR13312:SF0">
    <property type="entry name" value="UBIQUITIN THIOESTERASE OTU1"/>
    <property type="match status" value="1"/>
</dbReference>
<organism evidence="5 7">
    <name type="scientific">Didymodactylos carnosus</name>
    <dbReference type="NCBI Taxonomy" id="1234261"/>
    <lineage>
        <taxon>Eukaryota</taxon>
        <taxon>Metazoa</taxon>
        <taxon>Spiralia</taxon>
        <taxon>Gnathifera</taxon>
        <taxon>Rotifera</taxon>
        <taxon>Eurotatoria</taxon>
        <taxon>Bdelloidea</taxon>
        <taxon>Philodinida</taxon>
        <taxon>Philodinidae</taxon>
        <taxon>Didymodactylos</taxon>
    </lineage>
</organism>
<dbReference type="PANTHER" id="PTHR13312">
    <property type="entry name" value="HIV-INDUCED PROTEIN-7-LIKE PROTEASE"/>
    <property type="match status" value="1"/>
</dbReference>
<feature type="domain" description="OTU" evidence="4">
    <location>
        <begin position="74"/>
        <end position="169"/>
    </location>
</feature>
<comment type="function">
    <text evidence="3">Hydrolase that can remove conjugated ubiquitin from proteins and may therefore play an important regulatory role at the level of protein turnover by preventing degradation.</text>
</comment>
<evidence type="ECO:0000256" key="2">
    <source>
        <dbReference type="ARBA" id="ARBA00022801"/>
    </source>
</evidence>
<evidence type="ECO:0000256" key="1">
    <source>
        <dbReference type="ARBA" id="ARBA00000707"/>
    </source>
</evidence>
<evidence type="ECO:0000313" key="5">
    <source>
        <dbReference type="EMBL" id="CAF1258290.1"/>
    </source>
</evidence>
<dbReference type="Pfam" id="PF02338">
    <property type="entry name" value="OTU"/>
    <property type="match status" value="1"/>
</dbReference>
<dbReference type="GO" id="GO:0005634">
    <property type="term" value="C:nucleus"/>
    <property type="evidence" value="ECO:0007669"/>
    <property type="project" value="TreeGrafter"/>
</dbReference>